<proteinExistence type="inferred from homology"/>
<reference evidence="12" key="1">
    <citation type="journal article" date="2019" name="Int. J. Syst. Evol. Microbiol.">
        <title>The Global Catalogue of Microorganisms (GCM) 10K type strain sequencing project: providing services to taxonomists for standard genome sequencing and annotation.</title>
        <authorList>
            <consortium name="The Broad Institute Genomics Platform"/>
            <consortium name="The Broad Institute Genome Sequencing Center for Infectious Disease"/>
            <person name="Wu L."/>
            <person name="Ma J."/>
        </authorList>
    </citation>
    <scope>NUCLEOTIDE SEQUENCE [LARGE SCALE GENOMIC DNA]</scope>
    <source>
        <strain evidence="12">JCM 13929</strain>
    </source>
</reference>
<comment type="similarity">
    <text evidence="2">In the central section; belongs to the CRISPR-associated helicase Cas3 family.</text>
</comment>
<dbReference type="InterPro" id="IPR050547">
    <property type="entry name" value="DEAD_box_RNA_helicases"/>
</dbReference>
<evidence type="ECO:0000256" key="1">
    <source>
        <dbReference type="ARBA" id="ARBA00006847"/>
    </source>
</evidence>
<evidence type="ECO:0000256" key="3">
    <source>
        <dbReference type="ARBA" id="ARBA00022722"/>
    </source>
</evidence>
<dbReference type="InterPro" id="IPR006474">
    <property type="entry name" value="Helicase_Cas3_CRISPR-ass_core"/>
</dbReference>
<evidence type="ECO:0000256" key="2">
    <source>
        <dbReference type="ARBA" id="ARBA00009046"/>
    </source>
</evidence>
<accession>A0ABP4RX18</accession>
<dbReference type="Gene3D" id="3.40.50.300">
    <property type="entry name" value="P-loop containing nucleotide triphosphate hydrolases"/>
    <property type="match status" value="2"/>
</dbReference>
<keyword evidence="5" id="KW-0547">Nucleotide-binding</keyword>
<sequence>MMSFNGCMLDEEPSPGRWAMGLTAAAGAVWAKHHQETGGWLPLWRHMADSAAVAGLLWDRWLPVQVMRVIAESLPGGIEDGRRLAVWLAASHDIGKATPAFACQVESLADVMRAAGLDMPLQKQLLDRKLAPHGLAGQMLVQEWLSDRFGWQRSATVQFGIIAGGHHGVPPTHSDIQALAVNGQLLRMPGCASLWRSVQWELLDRCAEICGVEERLKSWRQVKLSQPAQVLLTGLVIVADWIASNPDLFPYFPLASQQNDKDRIEAAWRGLDLPEPWLGQTFDGDPQELFASRFRLPAGSRIRPVQERAVRAARAMSSAGLMVIEAPMGEGKTEAALAVAEVFAARSGAGGCFVALPTMATGNAMFPRMLKWLSRLPDAGNRPRRRSVLLAHSKAALNEDYSQLIRAGRRGTRAIEVDGGRIEYRHRADRRIASAELVAHQWLRGRKKGMLSSFVVGTIDQLLFMGLKSRHLALRHLSLAGKVVIIDEAHAYDTYMNSYLDRALSWLGAYRVPVVVLSATLPAGRRRELARAYAGPAAGCGDFDSVGDAKGYPLLTVVEPGRPVVPEVVPSSGREIGVHLEQLRDDLGELGDVLESALGEGGCALIVRNTVDRVMETAAYLRERFGERRVSVAHARFVDVDRADKDADLLERFGPPEISGDRRPTDMHIVVASQVAEQSLDIDFDLLVSDLCPVDLLLQRMGRLHRHIRGTGQSDRPARLRVARCLVTGADWDAVPVEPVRGSKRIYREYALLRAAAVLEPYLSGSAESGRPVRLPEDINPLVQAAYGDDLVGPPSWQEALERARREQELYQANQDSKAHDFQINAVGKAGRAMVGWIDAGVGDADDTRRGQAQVRDSPETLEVLVVHRRSDGVLATLPHLSQGRGGLELPADTAPEPDLARIVASCSLRLPFHFSFTRVLDQAIDELEKEYIAAWQVKECYWLAGELLLVLDENCRTRLAGYDLRYTPVDGLEVARAA</sequence>
<dbReference type="Pfam" id="PF00270">
    <property type="entry name" value="DEAD"/>
    <property type="match status" value="1"/>
</dbReference>
<evidence type="ECO:0000256" key="4">
    <source>
        <dbReference type="ARBA" id="ARBA00022723"/>
    </source>
</evidence>
<evidence type="ECO:0000313" key="11">
    <source>
        <dbReference type="EMBL" id="GAA1662379.1"/>
    </source>
</evidence>
<dbReference type="PANTHER" id="PTHR47963">
    <property type="entry name" value="DEAD-BOX ATP-DEPENDENT RNA HELICASE 47, MITOCHONDRIAL"/>
    <property type="match status" value="1"/>
</dbReference>
<dbReference type="SMART" id="SM00487">
    <property type="entry name" value="DEXDc"/>
    <property type="match status" value="1"/>
</dbReference>
<dbReference type="NCBIfam" id="TIGR01596">
    <property type="entry name" value="cas3_HD"/>
    <property type="match status" value="1"/>
</dbReference>
<keyword evidence="6" id="KW-0378">Hydrolase</keyword>
<dbReference type="PANTHER" id="PTHR47963:SF9">
    <property type="entry name" value="CRISPR-ASSOCIATED ENDONUCLEASE_HELICASE CAS3"/>
    <property type="match status" value="1"/>
</dbReference>
<name>A0ABP4RX18_9ACTN</name>
<keyword evidence="12" id="KW-1185">Reference proteome</keyword>
<dbReference type="InterPro" id="IPR011545">
    <property type="entry name" value="DEAD/DEAH_box_helicase_dom"/>
</dbReference>
<gene>
    <name evidence="11" type="ORF">GCM10009733_070000</name>
</gene>
<dbReference type="InterPro" id="IPR038257">
    <property type="entry name" value="CRISPR-assoc_Cas3_HD_sf"/>
</dbReference>
<keyword evidence="9" id="KW-0051">Antiviral defense</keyword>
<evidence type="ECO:0000256" key="9">
    <source>
        <dbReference type="ARBA" id="ARBA00023118"/>
    </source>
</evidence>
<evidence type="ECO:0000259" key="10">
    <source>
        <dbReference type="PROSITE" id="PS51643"/>
    </source>
</evidence>
<organism evidence="11 12">
    <name type="scientific">Nonomuraea maheshkhaliensis</name>
    <dbReference type="NCBI Taxonomy" id="419590"/>
    <lineage>
        <taxon>Bacteria</taxon>
        <taxon>Bacillati</taxon>
        <taxon>Actinomycetota</taxon>
        <taxon>Actinomycetes</taxon>
        <taxon>Streptosporangiales</taxon>
        <taxon>Streptosporangiaceae</taxon>
        <taxon>Nonomuraea</taxon>
    </lineage>
</organism>
<evidence type="ECO:0000256" key="7">
    <source>
        <dbReference type="ARBA" id="ARBA00022806"/>
    </source>
</evidence>
<dbReference type="InterPro" id="IPR054712">
    <property type="entry name" value="Cas3-like_dom"/>
</dbReference>
<dbReference type="Gene3D" id="1.10.3210.30">
    <property type="match status" value="1"/>
</dbReference>
<dbReference type="InterPro" id="IPR014001">
    <property type="entry name" value="Helicase_ATP-bd"/>
</dbReference>
<comment type="similarity">
    <text evidence="1">In the N-terminal section; belongs to the CRISPR-associated nuclease Cas3-HD family.</text>
</comment>
<keyword evidence="8" id="KW-0067">ATP-binding</keyword>
<evidence type="ECO:0000313" key="12">
    <source>
        <dbReference type="Proteomes" id="UP001500064"/>
    </source>
</evidence>
<dbReference type="EMBL" id="BAAAMU010000066">
    <property type="protein sequence ID" value="GAA1662379.1"/>
    <property type="molecule type" value="Genomic_DNA"/>
</dbReference>
<protein>
    <submittedName>
        <fullName evidence="11">CRISPR-associated helicase/endonuclease Cas3</fullName>
    </submittedName>
</protein>
<dbReference type="CDD" id="cd17930">
    <property type="entry name" value="DEXHc_cas3"/>
    <property type="match status" value="1"/>
</dbReference>
<keyword evidence="4" id="KW-0479">Metal-binding</keyword>
<dbReference type="Proteomes" id="UP001500064">
    <property type="component" value="Unassembled WGS sequence"/>
</dbReference>
<dbReference type="InterPro" id="IPR027417">
    <property type="entry name" value="P-loop_NTPase"/>
</dbReference>
<evidence type="ECO:0000256" key="8">
    <source>
        <dbReference type="ARBA" id="ARBA00022840"/>
    </source>
</evidence>
<dbReference type="Pfam" id="PF18395">
    <property type="entry name" value="Cas3_C"/>
    <property type="match status" value="1"/>
</dbReference>
<evidence type="ECO:0000256" key="5">
    <source>
        <dbReference type="ARBA" id="ARBA00022741"/>
    </source>
</evidence>
<dbReference type="Pfam" id="PF18019">
    <property type="entry name" value="Cas3_HD"/>
    <property type="match status" value="1"/>
</dbReference>
<dbReference type="InterPro" id="IPR041372">
    <property type="entry name" value="Cas3_C"/>
</dbReference>
<dbReference type="PROSITE" id="PS51643">
    <property type="entry name" value="HD_CAS3"/>
    <property type="match status" value="1"/>
</dbReference>
<dbReference type="NCBIfam" id="TIGR01587">
    <property type="entry name" value="cas3_core"/>
    <property type="match status" value="1"/>
</dbReference>
<comment type="caution">
    <text evidence="11">The sequence shown here is derived from an EMBL/GenBank/DDBJ whole genome shotgun (WGS) entry which is preliminary data.</text>
</comment>
<dbReference type="InterPro" id="IPR006483">
    <property type="entry name" value="CRISPR-assoc_Cas3_HD"/>
</dbReference>
<feature type="domain" description="HD Cas3-type" evidence="10">
    <location>
        <begin position="36"/>
        <end position="242"/>
    </location>
</feature>
<keyword evidence="3" id="KW-0540">Nuclease</keyword>
<dbReference type="SUPFAM" id="SSF52540">
    <property type="entry name" value="P-loop containing nucleoside triphosphate hydrolases"/>
    <property type="match status" value="1"/>
</dbReference>
<dbReference type="Pfam" id="PF22590">
    <property type="entry name" value="Cas3-like_C_2"/>
    <property type="match status" value="1"/>
</dbReference>
<dbReference type="CDD" id="cd09641">
    <property type="entry name" value="Cas3''_I"/>
    <property type="match status" value="1"/>
</dbReference>
<evidence type="ECO:0000256" key="6">
    <source>
        <dbReference type="ARBA" id="ARBA00022801"/>
    </source>
</evidence>
<keyword evidence="7" id="KW-0347">Helicase</keyword>